<sequence length="376" mass="36590">MLSLRLVRGARPHAQLRRLVLAGAAAGAGFLLLATLAHAAAAPENAAQGLALLAWCALPIAATAQLAASVARADPVGEPRSALDAVSLGAARQRTHAALSTTLAAGIGALLALLLFLQLTDRLGSPALFDGAGLGLPADGGRAPLGGALTLLAVVPMTVALAAALAVPEREAGAATAALPWGAALIAAGAAVSGYAAAVSGGGETELPGPLGGVPSGVPAGWVLSLAGVMLASPGLAQAASRLLTVGSPGALRLLAGRSLQKEAGRLGMQLGTVAVTLAALFVVAGLGPAEAGSAPFGVLGALGAAVVLVAVGGAALTTAATLRSARAPVTRTLRELGASPRLLRRTRLVRAGTLLAVFAPLTWLTTLLLALPLPG</sequence>
<feature type="chain" id="PRO_5031105097" description="Integral membrane protein" evidence="2">
    <location>
        <begin position="40"/>
        <end position="376"/>
    </location>
</feature>
<feature type="transmembrane region" description="Helical" evidence="1">
    <location>
        <begin position="267"/>
        <end position="287"/>
    </location>
</feature>
<evidence type="ECO:0008006" key="5">
    <source>
        <dbReference type="Google" id="ProtNLM"/>
    </source>
</evidence>
<accession>A0A7X6CZJ1</accession>
<evidence type="ECO:0000256" key="2">
    <source>
        <dbReference type="SAM" id="SignalP"/>
    </source>
</evidence>
<evidence type="ECO:0000313" key="3">
    <source>
        <dbReference type="EMBL" id="NJQ05303.1"/>
    </source>
</evidence>
<protein>
    <recommendedName>
        <fullName evidence="5">Integral membrane protein</fullName>
    </recommendedName>
</protein>
<evidence type="ECO:0000313" key="4">
    <source>
        <dbReference type="Proteomes" id="UP000578686"/>
    </source>
</evidence>
<name>A0A7X6CZJ1_9ACTN</name>
<keyword evidence="1" id="KW-0812">Transmembrane</keyword>
<feature type="transmembrane region" description="Helical" evidence="1">
    <location>
        <begin position="299"/>
        <end position="323"/>
    </location>
</feature>
<feature type="signal peptide" evidence="2">
    <location>
        <begin position="1"/>
        <end position="39"/>
    </location>
</feature>
<keyword evidence="1" id="KW-1133">Transmembrane helix</keyword>
<organism evidence="3 4">
    <name type="scientific">Streptomyces lonarensis</name>
    <dbReference type="NCBI Taxonomy" id="700599"/>
    <lineage>
        <taxon>Bacteria</taxon>
        <taxon>Bacillati</taxon>
        <taxon>Actinomycetota</taxon>
        <taxon>Actinomycetes</taxon>
        <taxon>Kitasatosporales</taxon>
        <taxon>Streptomycetaceae</taxon>
        <taxon>Streptomyces</taxon>
    </lineage>
</organism>
<feature type="transmembrane region" description="Helical" evidence="1">
    <location>
        <begin position="145"/>
        <end position="167"/>
    </location>
</feature>
<keyword evidence="1" id="KW-0472">Membrane</keyword>
<keyword evidence="4" id="KW-1185">Reference proteome</keyword>
<dbReference type="RefSeq" id="WP_167968589.1">
    <property type="nucleotide sequence ID" value="NZ_BHZG01000161.1"/>
</dbReference>
<comment type="caution">
    <text evidence="3">The sequence shown here is derived from an EMBL/GenBank/DDBJ whole genome shotgun (WGS) entry which is preliminary data.</text>
</comment>
<evidence type="ECO:0000256" key="1">
    <source>
        <dbReference type="SAM" id="Phobius"/>
    </source>
</evidence>
<proteinExistence type="predicted"/>
<feature type="transmembrane region" description="Helical" evidence="1">
    <location>
        <begin position="97"/>
        <end position="119"/>
    </location>
</feature>
<feature type="transmembrane region" description="Helical" evidence="1">
    <location>
        <begin position="220"/>
        <end position="246"/>
    </location>
</feature>
<dbReference type="Proteomes" id="UP000578686">
    <property type="component" value="Unassembled WGS sequence"/>
</dbReference>
<feature type="transmembrane region" description="Helical" evidence="1">
    <location>
        <begin position="49"/>
        <end position="71"/>
    </location>
</feature>
<feature type="transmembrane region" description="Helical" evidence="1">
    <location>
        <begin position="179"/>
        <end position="200"/>
    </location>
</feature>
<reference evidence="3 4" key="1">
    <citation type="submission" date="2020-03" db="EMBL/GenBank/DDBJ databases">
        <title>Draft genome of Streptomyces sp. ventii, isolated from the Axial Seamount in the Pacific Ocean, and resequencing of the two type strains Streptomyces lonarensis strain NCL 716 and Streptomyces bohaiensis strain 11A07.</title>
        <authorList>
            <person name="Loughran R.M."/>
            <person name="Pfannmuller K.M."/>
            <person name="Wasson B.J."/>
            <person name="Deadmond M.C."/>
            <person name="Paddock B.E."/>
            <person name="Koyack M.J."/>
            <person name="Gallegos D.A."/>
            <person name="Mitchell E.A."/>
            <person name="Ushijima B."/>
            <person name="Saw J.H."/>
            <person name="Mcphail K.L."/>
            <person name="Videau P."/>
        </authorList>
    </citation>
    <scope>NUCLEOTIDE SEQUENCE [LARGE SCALE GENOMIC DNA]</scope>
    <source>
        <strain evidence="3 4">NCL716</strain>
    </source>
</reference>
<feature type="transmembrane region" description="Helical" evidence="1">
    <location>
        <begin position="352"/>
        <end position="374"/>
    </location>
</feature>
<dbReference type="EMBL" id="JAAVJD010000032">
    <property type="protein sequence ID" value="NJQ05303.1"/>
    <property type="molecule type" value="Genomic_DNA"/>
</dbReference>
<keyword evidence="2" id="KW-0732">Signal</keyword>
<dbReference type="AlphaFoldDB" id="A0A7X6CZJ1"/>
<gene>
    <name evidence="3" type="ORF">HCN56_06865</name>
</gene>